<dbReference type="PANTHER" id="PTHR44888">
    <property type="entry name" value="HEPACAM FAMILY MEMBER 2-RELATED"/>
    <property type="match status" value="1"/>
</dbReference>
<comment type="caution">
    <text evidence="14">The sequence shown here is derived from an EMBL/GenBank/DDBJ whole genome shotgun (WGS) entry which is preliminary data.</text>
</comment>
<comment type="subcellular location">
    <subcellularLocation>
        <location evidence="1">Cytoplasm</location>
    </subcellularLocation>
    <subcellularLocation>
        <location evidence="11">Endomembrane system</location>
        <topology evidence="11">Single-pass type I membrane protein</topology>
    </subcellularLocation>
</comment>
<feature type="transmembrane region" description="Helical" evidence="12">
    <location>
        <begin position="372"/>
        <end position="391"/>
    </location>
</feature>
<gene>
    <name evidence="14" type="primary">HEPACAM2</name>
    <name evidence="14" type="ORF">AMEX_G5341</name>
</gene>
<dbReference type="InterPro" id="IPR013783">
    <property type="entry name" value="Ig-like_fold"/>
</dbReference>
<organism evidence="14 15">
    <name type="scientific">Astyanax mexicanus</name>
    <name type="common">Blind cave fish</name>
    <name type="synonym">Astyanax fasciatus mexicanus</name>
    <dbReference type="NCBI Taxonomy" id="7994"/>
    <lineage>
        <taxon>Eukaryota</taxon>
        <taxon>Metazoa</taxon>
        <taxon>Chordata</taxon>
        <taxon>Craniata</taxon>
        <taxon>Vertebrata</taxon>
        <taxon>Euteleostomi</taxon>
        <taxon>Actinopterygii</taxon>
        <taxon>Neopterygii</taxon>
        <taxon>Teleostei</taxon>
        <taxon>Ostariophysi</taxon>
        <taxon>Characiformes</taxon>
        <taxon>Characoidei</taxon>
        <taxon>Acestrorhamphidae</taxon>
        <taxon>Acestrorhamphinae</taxon>
        <taxon>Astyanax</taxon>
    </lineage>
</organism>
<dbReference type="InterPro" id="IPR052280">
    <property type="entry name" value="HEPACAM_domain"/>
</dbReference>
<dbReference type="InterPro" id="IPR007110">
    <property type="entry name" value="Ig-like_dom"/>
</dbReference>
<evidence type="ECO:0000256" key="7">
    <source>
        <dbReference type="ARBA" id="ARBA00023157"/>
    </source>
</evidence>
<dbReference type="SMART" id="SM00408">
    <property type="entry name" value="IGc2"/>
    <property type="match status" value="1"/>
</dbReference>
<proteinExistence type="predicted"/>
<evidence type="ECO:0000256" key="5">
    <source>
        <dbReference type="ARBA" id="ARBA00022989"/>
    </source>
</evidence>
<dbReference type="Pfam" id="PF13927">
    <property type="entry name" value="Ig_3"/>
    <property type="match status" value="1"/>
</dbReference>
<evidence type="ECO:0000313" key="15">
    <source>
        <dbReference type="Proteomes" id="UP000752171"/>
    </source>
</evidence>
<keyword evidence="6 12" id="KW-0472">Membrane</keyword>
<keyword evidence="5 12" id="KW-1133">Transmembrane helix</keyword>
<evidence type="ECO:0000256" key="3">
    <source>
        <dbReference type="ARBA" id="ARBA00022692"/>
    </source>
</evidence>
<dbReference type="InterPro" id="IPR036179">
    <property type="entry name" value="Ig-like_dom_sf"/>
</dbReference>
<keyword evidence="4" id="KW-0732">Signal</keyword>
<dbReference type="PROSITE" id="PS50835">
    <property type="entry name" value="IG_LIKE"/>
    <property type="match status" value="1"/>
</dbReference>
<reference evidence="14 15" key="1">
    <citation type="submission" date="2021-07" db="EMBL/GenBank/DDBJ databases">
        <authorList>
            <person name="Imarazene B."/>
            <person name="Zahm M."/>
            <person name="Klopp C."/>
            <person name="Cabau C."/>
            <person name="Beille S."/>
            <person name="Jouanno E."/>
            <person name="Castinel A."/>
            <person name="Lluch J."/>
            <person name="Gil L."/>
            <person name="Kuchtly C."/>
            <person name="Lopez Roques C."/>
            <person name="Donnadieu C."/>
            <person name="Parrinello H."/>
            <person name="Journot L."/>
            <person name="Du K."/>
            <person name="Schartl M."/>
            <person name="Retaux S."/>
            <person name="Guiguen Y."/>
        </authorList>
    </citation>
    <scope>NUCLEOTIDE SEQUENCE [LARGE SCALE GENOMIC DNA]</scope>
    <source>
        <strain evidence="14">Pach_M1</strain>
        <tissue evidence="14">Testis</tissue>
    </source>
</reference>
<dbReference type="Gene3D" id="2.60.40.10">
    <property type="entry name" value="Immunoglobulins"/>
    <property type="match status" value="2"/>
</dbReference>
<dbReference type="SMART" id="SM00409">
    <property type="entry name" value="IG"/>
    <property type="match status" value="2"/>
</dbReference>
<dbReference type="GO" id="GO:0005737">
    <property type="term" value="C:cytoplasm"/>
    <property type="evidence" value="ECO:0007669"/>
    <property type="project" value="UniProtKB-SubCell"/>
</dbReference>
<keyword evidence="9" id="KW-0131">Cell cycle</keyword>
<keyword evidence="7" id="KW-1015">Disulfide bond</keyword>
<dbReference type="EMBL" id="JAICCE010000003">
    <property type="protein sequence ID" value="KAG9279789.1"/>
    <property type="molecule type" value="Genomic_DNA"/>
</dbReference>
<feature type="domain" description="Ig-like" evidence="13">
    <location>
        <begin position="168"/>
        <end position="256"/>
    </location>
</feature>
<evidence type="ECO:0000256" key="8">
    <source>
        <dbReference type="ARBA" id="ARBA00023180"/>
    </source>
</evidence>
<evidence type="ECO:0000256" key="10">
    <source>
        <dbReference type="ARBA" id="ARBA00023319"/>
    </source>
</evidence>
<evidence type="ECO:0000313" key="14">
    <source>
        <dbReference type="EMBL" id="KAG9279789.1"/>
    </source>
</evidence>
<evidence type="ECO:0000256" key="2">
    <source>
        <dbReference type="ARBA" id="ARBA00022490"/>
    </source>
</evidence>
<dbReference type="InterPro" id="IPR003598">
    <property type="entry name" value="Ig_sub2"/>
</dbReference>
<evidence type="ECO:0000256" key="4">
    <source>
        <dbReference type="ARBA" id="ARBA00022729"/>
    </source>
</evidence>
<dbReference type="Proteomes" id="UP000752171">
    <property type="component" value="Unassembled WGS sequence"/>
</dbReference>
<evidence type="ECO:0000256" key="1">
    <source>
        <dbReference type="ARBA" id="ARBA00004496"/>
    </source>
</evidence>
<keyword evidence="3 12" id="KW-0812">Transmembrane</keyword>
<dbReference type="InterPro" id="IPR003599">
    <property type="entry name" value="Ig_sub"/>
</dbReference>
<dbReference type="PANTHER" id="PTHR44888:SF1">
    <property type="entry name" value="HEPACAM FAMILY MEMBER 2"/>
    <property type="match status" value="1"/>
</dbReference>
<dbReference type="SUPFAM" id="SSF48726">
    <property type="entry name" value="Immunoglobulin"/>
    <property type="match status" value="1"/>
</dbReference>
<evidence type="ECO:0000256" key="12">
    <source>
        <dbReference type="SAM" id="Phobius"/>
    </source>
</evidence>
<keyword evidence="10" id="KW-0393">Immunoglobulin domain</keyword>
<evidence type="ECO:0000256" key="11">
    <source>
        <dbReference type="ARBA" id="ARBA00046288"/>
    </source>
</evidence>
<evidence type="ECO:0000256" key="9">
    <source>
        <dbReference type="ARBA" id="ARBA00023306"/>
    </source>
</evidence>
<evidence type="ECO:0000256" key="6">
    <source>
        <dbReference type="ARBA" id="ARBA00023136"/>
    </source>
</evidence>
<dbReference type="GO" id="GO:0012505">
    <property type="term" value="C:endomembrane system"/>
    <property type="evidence" value="ECO:0007669"/>
    <property type="project" value="UniProtKB-SubCell"/>
</dbReference>
<evidence type="ECO:0000259" key="13">
    <source>
        <dbReference type="PROSITE" id="PS50835"/>
    </source>
</evidence>
<keyword evidence="8" id="KW-0325">Glycoprotein</keyword>
<name>A0A8T2M6R6_ASTMX</name>
<dbReference type="FunFam" id="2.60.40.10:FF:000032">
    <property type="entry name" value="palladin isoform X1"/>
    <property type="match status" value="1"/>
</dbReference>
<sequence length="476" mass="53235">MELYWALEEVAAFLCFCQTPRAPGTQRAEMGAVGVAVVVLLCAMTAMSGADMELITVPSVVYGIKGESLSIPVETHFDVKAVKFQVFWYENRTGALLVGYENGRKAMTNLQLEDTFIFSPHNLSLTFNQLDLATEDNYRLEIIFSGKDKKPEKLTRTVRLIVNVRLSPPVLVKNWQGTLVEDQDNVTLTCVVEKGAKARFQWLKNNKPFELSKRHTFSQTNNSLLISPVRKEDIGMYSCVAENAISQKQSQAMELSVFYGPYNLKVNTDNGLRIGEVFTVDHAEVIYFDCLADSNPPNTCVWISRTGNNTEVLMTGPRFEVPSYTLGQPSKFLCRAFNNMTQKQDETHFTLVVANLGRGREKLQGASTVSPLTVITVLALIIIICMVFVFFKKTCHPKRGVCLPMPEQKGLHRSGHEDATEDFGIYEFVSIPGGKMESNHASCRSLARLDSAKDLHTTIYDVIRHVPETPTLSLLK</sequence>
<protein>
    <submittedName>
        <fullName evidence="14">HEPACAM family member 2</fullName>
    </submittedName>
</protein>
<keyword evidence="2" id="KW-0963">Cytoplasm</keyword>
<dbReference type="AlphaFoldDB" id="A0A8T2M6R6"/>
<accession>A0A8T2M6R6</accession>